<keyword evidence="5" id="KW-1185">Reference proteome</keyword>
<feature type="coiled-coil region" evidence="1">
    <location>
        <begin position="243"/>
        <end position="280"/>
    </location>
</feature>
<accession>A0AA51UGB3</accession>
<evidence type="ECO:0000256" key="1">
    <source>
        <dbReference type="SAM" id="Coils"/>
    </source>
</evidence>
<evidence type="ECO:0000313" key="5">
    <source>
        <dbReference type="Proteomes" id="UP001183006"/>
    </source>
</evidence>
<keyword evidence="1" id="KW-0175">Coiled coil</keyword>
<reference evidence="4" key="1">
    <citation type="submission" date="2023-08" db="EMBL/GenBank/DDBJ databases">
        <title>Methanolobus mangrovi sp. nov. and Methanolobus sediminis sp. nov, two novel methylotrophic methanogens isolated from mangrove sediments in China.</title>
        <authorList>
            <person name="Zhou J."/>
        </authorList>
    </citation>
    <scope>NUCLEOTIDE SEQUENCE</scope>
    <source>
        <strain evidence="4">FTZ2</strain>
    </source>
</reference>
<name>A0AA51UGB3_9EURY</name>
<keyword evidence="3" id="KW-1133">Transmembrane helix</keyword>
<dbReference type="Proteomes" id="UP001183006">
    <property type="component" value="Chromosome"/>
</dbReference>
<dbReference type="GeneID" id="84228921"/>
<feature type="region of interest" description="Disordered" evidence="2">
    <location>
        <begin position="1"/>
        <end position="26"/>
    </location>
</feature>
<keyword evidence="3" id="KW-0812">Transmembrane</keyword>
<protein>
    <submittedName>
        <fullName evidence="4">Uncharacterized protein</fullName>
    </submittedName>
</protein>
<organism evidence="4 5">
    <name type="scientific">Methanolobus mangrovi</name>
    <dbReference type="NCBI Taxonomy" id="3072977"/>
    <lineage>
        <taxon>Archaea</taxon>
        <taxon>Methanobacteriati</taxon>
        <taxon>Methanobacteriota</taxon>
        <taxon>Stenosarchaea group</taxon>
        <taxon>Methanomicrobia</taxon>
        <taxon>Methanosarcinales</taxon>
        <taxon>Methanosarcinaceae</taxon>
        <taxon>Methanolobus</taxon>
    </lineage>
</organism>
<evidence type="ECO:0000256" key="2">
    <source>
        <dbReference type="SAM" id="MobiDB-lite"/>
    </source>
</evidence>
<evidence type="ECO:0000256" key="3">
    <source>
        <dbReference type="SAM" id="Phobius"/>
    </source>
</evidence>
<gene>
    <name evidence="4" type="ORF">RE476_02230</name>
</gene>
<sequence length="298" mass="33191">MQGPALALSNDSDNISNPSAISTDSEQAGVSEFSHLIEVYFEDDNYLVASESIVYSASSANNSQELVLWIPENAEIMQFQVTDMIASTTATSVNYSRTGDFVSFPSYGDTSSSGMPLLYGIRYVVQSHEEEQTFRKVISEDGIFDYPVSRLIIIVHHEESEIPAITSVSGLQLVADEVISEMNYTSYAWSSPQFNEFSITLINQNSGTKTGMWDNYSLIVGIVLLIIVVAAALFYKKNDSGSISDLEDLYEAELAVLAQIKEDRKKKKLSEEEFENLHKKHSDSALKIKNKMEKLKKT</sequence>
<dbReference type="KEGG" id="mmav:RE476_02230"/>
<dbReference type="RefSeq" id="WP_309308772.1">
    <property type="nucleotide sequence ID" value="NZ_CP133594.1"/>
</dbReference>
<feature type="transmembrane region" description="Helical" evidence="3">
    <location>
        <begin position="216"/>
        <end position="235"/>
    </location>
</feature>
<evidence type="ECO:0000313" key="4">
    <source>
        <dbReference type="EMBL" id="WMW22656.1"/>
    </source>
</evidence>
<feature type="compositionally biased region" description="Polar residues" evidence="2">
    <location>
        <begin position="9"/>
        <end position="26"/>
    </location>
</feature>
<dbReference type="EMBL" id="CP133594">
    <property type="protein sequence ID" value="WMW22656.1"/>
    <property type="molecule type" value="Genomic_DNA"/>
</dbReference>
<dbReference type="AlphaFoldDB" id="A0AA51UGB3"/>
<keyword evidence="3" id="KW-0472">Membrane</keyword>
<proteinExistence type="predicted"/>